<dbReference type="Gene3D" id="3.40.630.30">
    <property type="match status" value="1"/>
</dbReference>
<dbReference type="GO" id="GO:0016747">
    <property type="term" value="F:acyltransferase activity, transferring groups other than amino-acyl groups"/>
    <property type="evidence" value="ECO:0007669"/>
    <property type="project" value="InterPro"/>
</dbReference>
<dbReference type="EMBL" id="JACHHB010000009">
    <property type="protein sequence ID" value="MBB5174037.1"/>
    <property type="molecule type" value="Genomic_DNA"/>
</dbReference>
<comment type="caution">
    <text evidence="2">The sequence shown here is derived from an EMBL/GenBank/DDBJ whole genome shotgun (WGS) entry which is preliminary data.</text>
</comment>
<evidence type="ECO:0000313" key="2">
    <source>
        <dbReference type="EMBL" id="MBB5174037.1"/>
    </source>
</evidence>
<dbReference type="RefSeq" id="WP_184664464.1">
    <property type="nucleotide sequence ID" value="NZ_JACHHB010000009.1"/>
</dbReference>
<keyword evidence="2" id="KW-0808">Transferase</keyword>
<name>A0A840QRX3_9BACI</name>
<accession>A0A840QRX3</accession>
<evidence type="ECO:0000259" key="1">
    <source>
        <dbReference type="PROSITE" id="PS51186"/>
    </source>
</evidence>
<dbReference type="SUPFAM" id="SSF55729">
    <property type="entry name" value="Acyl-CoA N-acyltransferases (Nat)"/>
    <property type="match status" value="1"/>
</dbReference>
<evidence type="ECO:0000313" key="3">
    <source>
        <dbReference type="Proteomes" id="UP000551878"/>
    </source>
</evidence>
<dbReference type="Proteomes" id="UP000551878">
    <property type="component" value="Unassembled WGS sequence"/>
</dbReference>
<dbReference type="PROSITE" id="PS51186">
    <property type="entry name" value="GNAT"/>
    <property type="match status" value="1"/>
</dbReference>
<dbReference type="Pfam" id="PF00583">
    <property type="entry name" value="Acetyltransf_1"/>
    <property type="match status" value="1"/>
</dbReference>
<dbReference type="AlphaFoldDB" id="A0A840QRX3"/>
<gene>
    <name evidence="2" type="ORF">HNQ41_002227</name>
</gene>
<dbReference type="InterPro" id="IPR016181">
    <property type="entry name" value="Acyl_CoA_acyltransferase"/>
</dbReference>
<protein>
    <submittedName>
        <fullName evidence="2">GNAT superfamily N-acetyltransferase</fullName>
    </submittedName>
</protein>
<feature type="domain" description="N-acetyltransferase" evidence="1">
    <location>
        <begin position="3"/>
        <end position="139"/>
    </location>
</feature>
<sequence>MNKSIRVLQSNDYAYLEAMETGIEDDYIPRIFDKLTTGNNRLYGLFLEGQLVSMGGCSIYAGSYAMLGRLRSDRRFRGNHFGFELMSHVMNEVIKLDGIKWIGANTQEENIPARRVVDKLGLVPYAKLHGAVTKDTSLLESGAKRWTPIESNERKKAWLQEVYVKPTTIFPYECYYPFPASEDLFQGVDLEKWCFFENEEKSRVLITKYDQKKNHYLHTVYPWDDMISQEGLWETIANEYHKLLEQCEGDTYIWMDLTKEEANKLPDGHSFELSSPWILYGKEIENS</sequence>
<organism evidence="2 3">
    <name type="scientific">Texcoconibacillus texcoconensis</name>
    <dbReference type="NCBI Taxonomy" id="1095777"/>
    <lineage>
        <taxon>Bacteria</taxon>
        <taxon>Bacillati</taxon>
        <taxon>Bacillota</taxon>
        <taxon>Bacilli</taxon>
        <taxon>Bacillales</taxon>
        <taxon>Bacillaceae</taxon>
        <taxon>Texcoconibacillus</taxon>
    </lineage>
</organism>
<dbReference type="InterPro" id="IPR000182">
    <property type="entry name" value="GNAT_dom"/>
</dbReference>
<keyword evidence="3" id="KW-1185">Reference proteome</keyword>
<proteinExistence type="predicted"/>
<reference evidence="2 3" key="1">
    <citation type="submission" date="2020-08" db="EMBL/GenBank/DDBJ databases">
        <title>Genomic Encyclopedia of Type Strains, Phase IV (KMG-IV): sequencing the most valuable type-strain genomes for metagenomic binning, comparative biology and taxonomic classification.</title>
        <authorList>
            <person name="Goeker M."/>
        </authorList>
    </citation>
    <scope>NUCLEOTIDE SEQUENCE [LARGE SCALE GENOMIC DNA]</scope>
    <source>
        <strain evidence="2 3">DSM 24696</strain>
    </source>
</reference>